<evidence type="ECO:0000256" key="1">
    <source>
        <dbReference type="SAM" id="MobiDB-lite"/>
    </source>
</evidence>
<dbReference type="InterPro" id="IPR009317">
    <property type="entry name" value="ChaB"/>
</dbReference>
<feature type="region of interest" description="Disordered" evidence="1">
    <location>
        <begin position="58"/>
        <end position="95"/>
    </location>
</feature>
<protein>
    <submittedName>
        <fullName evidence="2">ChaB family protein</fullName>
    </submittedName>
</protein>
<dbReference type="Gene3D" id="1.10.1740.70">
    <property type="entry name" value="ChaB"/>
    <property type="match status" value="1"/>
</dbReference>
<dbReference type="RefSeq" id="WP_196398504.1">
    <property type="nucleotide sequence ID" value="NZ_JADNYM010000033.1"/>
</dbReference>
<dbReference type="Pfam" id="PF06150">
    <property type="entry name" value="ChaB"/>
    <property type="match status" value="1"/>
</dbReference>
<organism evidence="2 3">
    <name type="scientific">Arthrobacter terrae</name>
    <dbReference type="NCBI Taxonomy" id="2935737"/>
    <lineage>
        <taxon>Bacteria</taxon>
        <taxon>Bacillati</taxon>
        <taxon>Actinomycetota</taxon>
        <taxon>Actinomycetes</taxon>
        <taxon>Micrococcales</taxon>
        <taxon>Micrococcaceae</taxon>
        <taxon>Arthrobacter</taxon>
    </lineage>
</organism>
<dbReference type="AlphaFoldDB" id="A0A931G9Z0"/>
<name>A0A931G9Z0_9MICC</name>
<feature type="compositionally biased region" description="Basic and acidic residues" evidence="1">
    <location>
        <begin position="58"/>
        <end position="70"/>
    </location>
</feature>
<dbReference type="Proteomes" id="UP000655366">
    <property type="component" value="Unassembled WGS sequence"/>
</dbReference>
<dbReference type="EMBL" id="JADNYM010000033">
    <property type="protein sequence ID" value="MBG0741569.1"/>
    <property type="molecule type" value="Genomic_DNA"/>
</dbReference>
<comment type="caution">
    <text evidence="2">The sequence shown here is derived from an EMBL/GenBank/DDBJ whole genome shotgun (WGS) entry which is preliminary data.</text>
</comment>
<feature type="region of interest" description="Disordered" evidence="1">
    <location>
        <begin position="109"/>
        <end position="144"/>
    </location>
</feature>
<sequence length="144" mass="15619">MPKSDKSGHPRNSELPGTLQRSSEHAQATFAQTYDSAMGEYDDAERAARTAYASLKHSYEKVGDRWEAKDQAGPSDSQAKGGKDTDLPTAGGVDANASKEHLYELAKKLHVPGRSGMGKGELVDALQKARERKTRQSRSGESNE</sequence>
<gene>
    <name evidence="2" type="ORF">IV500_19610</name>
</gene>
<evidence type="ECO:0000313" key="3">
    <source>
        <dbReference type="Proteomes" id="UP000655366"/>
    </source>
</evidence>
<dbReference type="InterPro" id="IPR037205">
    <property type="entry name" value="ChaB_sf"/>
</dbReference>
<feature type="compositionally biased region" description="Basic and acidic residues" evidence="1">
    <location>
        <begin position="1"/>
        <end position="12"/>
    </location>
</feature>
<reference evidence="2 3" key="1">
    <citation type="submission" date="2020-11" db="EMBL/GenBank/DDBJ databases">
        <title>Arthrobacter antarcticus sp. nov., isolated from Antarctic Soil.</title>
        <authorList>
            <person name="Li J."/>
        </authorList>
    </citation>
    <scope>NUCLEOTIDE SEQUENCE [LARGE SCALE GENOMIC DNA]</scope>
    <source>
        <strain evidence="2 3">Z1-20</strain>
    </source>
</reference>
<dbReference type="SUPFAM" id="SSF140376">
    <property type="entry name" value="ChaB-like"/>
    <property type="match status" value="1"/>
</dbReference>
<feature type="region of interest" description="Disordered" evidence="1">
    <location>
        <begin position="1"/>
        <end position="26"/>
    </location>
</feature>
<evidence type="ECO:0000313" key="2">
    <source>
        <dbReference type="EMBL" id="MBG0741569.1"/>
    </source>
</evidence>
<proteinExistence type="predicted"/>
<accession>A0A931G9Z0</accession>
<keyword evidence="3" id="KW-1185">Reference proteome</keyword>